<gene>
    <name evidence="2" type="ORF">FSO04_45005</name>
</gene>
<evidence type="ECO:0000313" key="2">
    <source>
        <dbReference type="EMBL" id="KAE8753476.1"/>
    </source>
</evidence>
<dbReference type="InterPro" id="IPR010496">
    <property type="entry name" value="AL/BT2_dom"/>
</dbReference>
<evidence type="ECO:0000259" key="1">
    <source>
        <dbReference type="Pfam" id="PF06439"/>
    </source>
</evidence>
<evidence type="ECO:0000313" key="3">
    <source>
        <dbReference type="Proteomes" id="UP000463700"/>
    </source>
</evidence>
<protein>
    <submittedName>
        <fullName evidence="2">DUF1080 domain-containing protein</fullName>
    </submittedName>
</protein>
<name>A0A6N6VZ21_9BURK</name>
<comment type="caution">
    <text evidence="2">The sequence shown here is derived from an EMBL/GenBank/DDBJ whole genome shotgun (WGS) entry which is preliminary data.</text>
</comment>
<dbReference type="RefSeq" id="WP_154567848.1">
    <property type="nucleotide sequence ID" value="NZ_JAMXWG010000068.1"/>
</dbReference>
<dbReference type="Proteomes" id="UP000463700">
    <property type="component" value="Unassembled WGS sequence"/>
</dbReference>
<proteinExistence type="predicted"/>
<accession>A0A6N6VZ21</accession>
<dbReference type="Pfam" id="PF06439">
    <property type="entry name" value="3keto-disac_hyd"/>
    <property type="match status" value="1"/>
</dbReference>
<organism evidence="2 3">
    <name type="scientific">Paraburkholderia madseniana</name>
    <dbReference type="NCBI Taxonomy" id="2599607"/>
    <lineage>
        <taxon>Bacteria</taxon>
        <taxon>Pseudomonadati</taxon>
        <taxon>Pseudomonadota</taxon>
        <taxon>Betaproteobacteria</taxon>
        <taxon>Burkholderiales</taxon>
        <taxon>Burkholderiaceae</taxon>
        <taxon>Paraburkholderia</taxon>
    </lineage>
</organism>
<dbReference type="GO" id="GO:0016787">
    <property type="term" value="F:hydrolase activity"/>
    <property type="evidence" value="ECO:0007669"/>
    <property type="project" value="InterPro"/>
</dbReference>
<dbReference type="EMBL" id="VOSW01000214">
    <property type="protein sequence ID" value="KAE8753476.1"/>
    <property type="molecule type" value="Genomic_DNA"/>
</dbReference>
<sequence>MQNALQEADALGREIQIDQRGYDSVTNTEGHLLKITGAIYDLQAPSTSTVVQIGAWNNFLIEANGARIRVTLNGQLVNDYQSPREQTGYIALQAHDFLSRTQFRNLQLKKLPSEQSAETEHLHP</sequence>
<dbReference type="Gene3D" id="2.60.120.560">
    <property type="entry name" value="Exo-inulinase, domain 1"/>
    <property type="match status" value="1"/>
</dbReference>
<reference evidence="2 3" key="1">
    <citation type="journal article" date="2020" name="Int. J. Syst. Evol. Microbiol.">
        <title>Paraburkholderia madseniana sp. nov., a phenolic acid-degrading bacterium isolated from acidic forest soil.</title>
        <authorList>
            <person name="Wilhelm R.C."/>
            <person name="Murphy S.J.L."/>
            <person name="Feriancek N.M."/>
            <person name="Karasz D.C."/>
            <person name="DeRito C.M."/>
            <person name="Newman J.D."/>
            <person name="Buckley D.H."/>
        </authorList>
    </citation>
    <scope>NUCLEOTIDE SEQUENCE [LARGE SCALE GENOMIC DNA]</scope>
    <source>
        <strain evidence="2 3">RP11</strain>
    </source>
</reference>
<feature type="domain" description="3-keto-alpha-glucoside-1,2-lyase/3-keto-2-hydroxy-glucal hydratase" evidence="1">
    <location>
        <begin position="10"/>
        <end position="109"/>
    </location>
</feature>
<dbReference type="OrthoDB" id="9798604at2"/>
<dbReference type="AlphaFoldDB" id="A0A6N6VZ21"/>